<sequence>MEPSGGMVVEVAEEATLGVTTVERRRSRVDPTSVGVAAAAAAAVAAGPPRRGRAAPHGRQRSAEDGLGGGGSGGAGGLSDCGSSVSGEELEGIALGPTPDTDATAAAAAAAAAARAPGASAEGGPPWRHLRLPPRRASADDGGATATPPTSLRPGGGHPSSPRPGGGVLNGAAAGGLPFPTTSSAAAVSAAVHSAFVDASLAADALPGSASSGASATLAVIRGGHVTVGNVGAITCFLATPPAASAPAGTPHTVHTLSTAHTSRCPVERERIATAGGRTRRGHVLAGPGGAAVGVSRLLGASGLRSSGVIQIPDVAAVPVSRAAASAGGGVRVLVVAADVECWVGVADGNVTGCLGKVVAAAAAGKGGGGGGGGGGDRIAGGVRAAADGVGGLVWGAGGQVDDATVAVLHSRW</sequence>
<reference evidence="1" key="1">
    <citation type="submission" date="2019-11" db="EMBL/GenBank/DDBJ databases">
        <title>Nori genome reveals adaptations in red seaweeds to the harsh intertidal environment.</title>
        <authorList>
            <person name="Wang D."/>
            <person name="Mao Y."/>
        </authorList>
    </citation>
    <scope>NUCLEOTIDE SEQUENCE</scope>
    <source>
        <tissue evidence="1">Gametophyte</tissue>
    </source>
</reference>
<organism evidence="1 2">
    <name type="scientific">Pyropia yezoensis</name>
    <name type="common">Susabi-nori</name>
    <name type="synonym">Porphyra yezoensis</name>
    <dbReference type="NCBI Taxonomy" id="2788"/>
    <lineage>
        <taxon>Eukaryota</taxon>
        <taxon>Rhodophyta</taxon>
        <taxon>Bangiophyceae</taxon>
        <taxon>Bangiales</taxon>
        <taxon>Bangiaceae</taxon>
        <taxon>Pyropia</taxon>
    </lineage>
</organism>
<keyword evidence="2" id="KW-1185">Reference proteome</keyword>
<gene>
    <name evidence="1" type="ORF">I4F81_005660</name>
</gene>
<proteinExistence type="predicted"/>
<evidence type="ECO:0000313" key="1">
    <source>
        <dbReference type="EMBL" id="KAK1863097.1"/>
    </source>
</evidence>
<dbReference type="EMBL" id="CM020619">
    <property type="protein sequence ID" value="KAK1863097.1"/>
    <property type="molecule type" value="Genomic_DNA"/>
</dbReference>
<protein>
    <submittedName>
        <fullName evidence="1">Uncharacterized protein</fullName>
    </submittedName>
</protein>
<dbReference type="Proteomes" id="UP000798662">
    <property type="component" value="Chromosome 2"/>
</dbReference>
<evidence type="ECO:0000313" key="2">
    <source>
        <dbReference type="Proteomes" id="UP000798662"/>
    </source>
</evidence>
<name>A0ACC3BZW2_PYRYE</name>
<accession>A0ACC3BZW2</accession>
<comment type="caution">
    <text evidence="1">The sequence shown here is derived from an EMBL/GenBank/DDBJ whole genome shotgun (WGS) entry which is preliminary data.</text>
</comment>